<protein>
    <recommendedName>
        <fullName evidence="2">histidine kinase</fullName>
        <ecNumber evidence="2">2.7.13.3</ecNumber>
    </recommendedName>
</protein>
<dbReference type="PANTHER" id="PTHR43065">
    <property type="entry name" value="SENSOR HISTIDINE KINASE"/>
    <property type="match status" value="1"/>
</dbReference>
<feature type="transmembrane region" description="Helical" evidence="8">
    <location>
        <begin position="85"/>
        <end position="105"/>
    </location>
</feature>
<keyword evidence="8" id="KW-0812">Transmembrane</keyword>
<dbReference type="PRINTS" id="PR00344">
    <property type="entry name" value="BCTRLSENSOR"/>
</dbReference>
<dbReference type="SMART" id="SM00387">
    <property type="entry name" value="HATPase_c"/>
    <property type="match status" value="1"/>
</dbReference>
<dbReference type="Gene3D" id="3.30.565.10">
    <property type="entry name" value="Histidine kinase-like ATPase, C-terminal domain"/>
    <property type="match status" value="1"/>
</dbReference>
<keyword evidence="7" id="KW-0902">Two-component regulatory system</keyword>
<evidence type="ECO:0000256" key="7">
    <source>
        <dbReference type="ARBA" id="ARBA00023012"/>
    </source>
</evidence>
<keyword evidence="8" id="KW-0472">Membrane</keyword>
<dbReference type="GO" id="GO:0000160">
    <property type="term" value="P:phosphorelay signal transduction system"/>
    <property type="evidence" value="ECO:0007669"/>
    <property type="project" value="UniProtKB-KW"/>
</dbReference>
<evidence type="ECO:0000313" key="10">
    <source>
        <dbReference type="EMBL" id="MBB6692811.1"/>
    </source>
</evidence>
<evidence type="ECO:0000313" key="11">
    <source>
        <dbReference type="Proteomes" id="UP000553776"/>
    </source>
</evidence>
<keyword evidence="3" id="KW-0808">Transferase</keyword>
<reference evidence="10 11" key="1">
    <citation type="submission" date="2020-08" db="EMBL/GenBank/DDBJ databases">
        <title>Cohnella phylogeny.</title>
        <authorList>
            <person name="Dunlap C."/>
        </authorList>
    </citation>
    <scope>NUCLEOTIDE SEQUENCE [LARGE SCALE GENOMIC DNA]</scope>
    <source>
        <strain evidence="10 11">DSM 25239</strain>
    </source>
</reference>
<evidence type="ECO:0000256" key="3">
    <source>
        <dbReference type="ARBA" id="ARBA00022679"/>
    </source>
</evidence>
<feature type="domain" description="Histidine kinase" evidence="9">
    <location>
        <begin position="227"/>
        <end position="438"/>
    </location>
</feature>
<evidence type="ECO:0000259" key="9">
    <source>
        <dbReference type="PROSITE" id="PS50109"/>
    </source>
</evidence>
<evidence type="ECO:0000256" key="6">
    <source>
        <dbReference type="ARBA" id="ARBA00022840"/>
    </source>
</evidence>
<keyword evidence="8" id="KW-1133">Transmembrane helix</keyword>
<dbReference type="InterPro" id="IPR005467">
    <property type="entry name" value="His_kinase_dom"/>
</dbReference>
<sequence length="460" mass="50308">MLYYFFALLAAAIVLLAVNARSPANRWAAFFLGFASIGGLSDTMKQAGLTTAAQAVEFLNLTATPCGVLVFAIVYSGLLDRRRKLVALLQWLLFLPIPVMAAVGLTGPEFHLDDWLLLAWCGPYLLLSCLLLLASLWREKNAARRRSRFVTTVIFVPTLLAVLVLIYAAQAVAPDFPFFKYVSVFIFYSLAAGLLFAFVYGVLGVKLRIERDPLESAMKTARSGTNLLNHTIKNEIGKIAISAENLRKTLAEDGGEEALQHVRMIERASDHMHAMVSRIHSRTKDIVLRETPVRLDELAANVVLEYRERLQGRTIKIGYHAGCRPTVMADPVHLREALGNVLANAIEAAPEGEGRIEVRLEAGRRGVRLTVADNGPGIPPDEAAQAFEPFYSTKNREGNFGLGLSYVYRVMRELGGSAELASREGAGTTAALVFPRKKVIRLDRGENDGGGTDPGVDRGG</sequence>
<dbReference type="GO" id="GO:0005524">
    <property type="term" value="F:ATP binding"/>
    <property type="evidence" value="ECO:0007669"/>
    <property type="project" value="UniProtKB-KW"/>
</dbReference>
<evidence type="ECO:0000256" key="2">
    <source>
        <dbReference type="ARBA" id="ARBA00012438"/>
    </source>
</evidence>
<keyword evidence="6" id="KW-0067">ATP-binding</keyword>
<accession>A0A841U3Z9</accession>
<keyword evidence="4" id="KW-0547">Nucleotide-binding</keyword>
<comment type="catalytic activity">
    <reaction evidence="1">
        <text>ATP + protein L-histidine = ADP + protein N-phospho-L-histidine.</text>
        <dbReference type="EC" id="2.7.13.3"/>
    </reaction>
</comment>
<keyword evidence="5 10" id="KW-0418">Kinase</keyword>
<feature type="transmembrane region" description="Helical" evidence="8">
    <location>
        <begin position="117"/>
        <end position="137"/>
    </location>
</feature>
<organism evidence="10 11">
    <name type="scientific">Cohnella xylanilytica</name>
    <dbReference type="NCBI Taxonomy" id="557555"/>
    <lineage>
        <taxon>Bacteria</taxon>
        <taxon>Bacillati</taxon>
        <taxon>Bacillota</taxon>
        <taxon>Bacilli</taxon>
        <taxon>Bacillales</taxon>
        <taxon>Paenibacillaceae</taxon>
        <taxon>Cohnella</taxon>
    </lineage>
</organism>
<dbReference type="EMBL" id="JACJVR010000059">
    <property type="protein sequence ID" value="MBB6692811.1"/>
    <property type="molecule type" value="Genomic_DNA"/>
</dbReference>
<keyword evidence="11" id="KW-1185">Reference proteome</keyword>
<dbReference type="EC" id="2.7.13.3" evidence="2"/>
<proteinExistence type="predicted"/>
<dbReference type="AlphaFoldDB" id="A0A841U3Z9"/>
<dbReference type="InterPro" id="IPR036890">
    <property type="entry name" value="HATPase_C_sf"/>
</dbReference>
<dbReference type="InterPro" id="IPR003594">
    <property type="entry name" value="HATPase_dom"/>
</dbReference>
<evidence type="ECO:0000256" key="8">
    <source>
        <dbReference type="SAM" id="Phobius"/>
    </source>
</evidence>
<feature type="transmembrane region" description="Helical" evidence="8">
    <location>
        <begin position="181"/>
        <end position="203"/>
    </location>
</feature>
<feature type="transmembrane region" description="Helical" evidence="8">
    <location>
        <begin position="149"/>
        <end position="169"/>
    </location>
</feature>
<dbReference type="InterPro" id="IPR004358">
    <property type="entry name" value="Sig_transdc_His_kin-like_C"/>
</dbReference>
<gene>
    <name evidence="10" type="ORF">H7B90_15485</name>
</gene>
<dbReference type="GO" id="GO:0004673">
    <property type="term" value="F:protein histidine kinase activity"/>
    <property type="evidence" value="ECO:0007669"/>
    <property type="project" value="UniProtKB-EC"/>
</dbReference>
<dbReference type="RefSeq" id="WP_185136793.1">
    <property type="nucleotide sequence ID" value="NZ_JACJVR010000059.1"/>
</dbReference>
<evidence type="ECO:0000256" key="1">
    <source>
        <dbReference type="ARBA" id="ARBA00000085"/>
    </source>
</evidence>
<evidence type="ECO:0000256" key="5">
    <source>
        <dbReference type="ARBA" id="ARBA00022777"/>
    </source>
</evidence>
<dbReference type="SUPFAM" id="SSF55874">
    <property type="entry name" value="ATPase domain of HSP90 chaperone/DNA topoisomerase II/histidine kinase"/>
    <property type="match status" value="1"/>
</dbReference>
<evidence type="ECO:0000256" key="4">
    <source>
        <dbReference type="ARBA" id="ARBA00022741"/>
    </source>
</evidence>
<dbReference type="PROSITE" id="PS50109">
    <property type="entry name" value="HIS_KIN"/>
    <property type="match status" value="1"/>
</dbReference>
<dbReference type="Proteomes" id="UP000553776">
    <property type="component" value="Unassembled WGS sequence"/>
</dbReference>
<name>A0A841U3Z9_9BACL</name>
<dbReference type="PANTHER" id="PTHR43065:SF46">
    <property type="entry name" value="C4-DICARBOXYLATE TRANSPORT SENSOR PROTEIN DCTB"/>
    <property type="match status" value="1"/>
</dbReference>
<dbReference type="CDD" id="cd00075">
    <property type="entry name" value="HATPase"/>
    <property type="match status" value="1"/>
</dbReference>
<dbReference type="Pfam" id="PF02518">
    <property type="entry name" value="HATPase_c"/>
    <property type="match status" value="1"/>
</dbReference>
<comment type="caution">
    <text evidence="10">The sequence shown here is derived from an EMBL/GenBank/DDBJ whole genome shotgun (WGS) entry which is preliminary data.</text>
</comment>
<feature type="transmembrane region" description="Helical" evidence="8">
    <location>
        <begin position="58"/>
        <end position="78"/>
    </location>
</feature>